<sequence>MDKKFEAVCRAVYHIDIIMTDPEDVKPNLVEVAEPTQDFEGVQFSHAKAIVPVFYLLTRIQTSTV</sequence>
<dbReference type="EMBL" id="BT071225">
    <property type="protein sequence ID" value="ACN40694.1"/>
    <property type="molecule type" value="mRNA"/>
</dbReference>
<proteinExistence type="evidence at transcript level"/>
<dbReference type="AlphaFoldDB" id="C0PSA4"/>
<reference evidence="1" key="1">
    <citation type="submission" date="2009-02" db="EMBL/GenBank/DDBJ databases">
        <title>Full length sequence-verified cDNA sequences from Sitka spruce (Picea sitchensis).</title>
        <authorList>
            <person name="Reid K.E."/>
            <person name="Liao N."/>
            <person name="Ralph S."/>
            <person name="Kolosova N."/>
            <person name="Oddy C."/>
            <person name="Moore R."/>
            <person name="Mayo M."/>
            <person name="Wagner S."/>
            <person name="King J."/>
            <person name="Yanchuk A."/>
            <person name="Holt R."/>
            <person name="Jones S."/>
            <person name="Marra M."/>
            <person name="Ritland C.E."/>
            <person name="Ritland K."/>
            <person name="Bohlmann J."/>
        </authorList>
    </citation>
    <scope>NUCLEOTIDE SEQUENCE</scope>
    <source>
        <tissue evidence="1">Bark</tissue>
    </source>
</reference>
<name>C0PSA4_PICSI</name>
<accession>C0PSA4</accession>
<organism evidence="1">
    <name type="scientific">Picea sitchensis</name>
    <name type="common">Sitka spruce</name>
    <name type="synonym">Pinus sitchensis</name>
    <dbReference type="NCBI Taxonomy" id="3332"/>
    <lineage>
        <taxon>Eukaryota</taxon>
        <taxon>Viridiplantae</taxon>
        <taxon>Streptophyta</taxon>
        <taxon>Embryophyta</taxon>
        <taxon>Tracheophyta</taxon>
        <taxon>Spermatophyta</taxon>
        <taxon>Pinopsida</taxon>
        <taxon>Pinidae</taxon>
        <taxon>Conifers I</taxon>
        <taxon>Pinales</taxon>
        <taxon>Pinaceae</taxon>
        <taxon>Picea</taxon>
    </lineage>
</organism>
<protein>
    <submittedName>
        <fullName evidence="1">Uncharacterized protein</fullName>
    </submittedName>
</protein>
<evidence type="ECO:0000313" key="1">
    <source>
        <dbReference type="EMBL" id="ACN40694.1"/>
    </source>
</evidence>